<reference evidence="2 3" key="1">
    <citation type="submission" date="2018-08" db="EMBL/GenBank/DDBJ databases">
        <title>A genome reference for cultivated species of the human gut microbiota.</title>
        <authorList>
            <person name="Zou Y."/>
            <person name="Xue W."/>
            <person name="Luo G."/>
        </authorList>
    </citation>
    <scope>NUCLEOTIDE SEQUENCE [LARGE SCALE GENOMIC DNA]</scope>
    <source>
        <strain evidence="2 3">AM40-30BH</strain>
    </source>
</reference>
<keyword evidence="1" id="KW-0812">Transmembrane</keyword>
<evidence type="ECO:0000256" key="1">
    <source>
        <dbReference type="SAM" id="Phobius"/>
    </source>
</evidence>
<comment type="caution">
    <text evidence="2">The sequence shown here is derived from an EMBL/GenBank/DDBJ whole genome shotgun (WGS) entry which is preliminary data.</text>
</comment>
<gene>
    <name evidence="2" type="ORF">DW888_14085</name>
</gene>
<accession>A0A413VK96</accession>
<evidence type="ECO:0000313" key="2">
    <source>
        <dbReference type="EMBL" id="RHB34017.1"/>
    </source>
</evidence>
<organism evidence="2 3">
    <name type="scientific">Bacteroides nordii</name>
    <dbReference type="NCBI Taxonomy" id="291645"/>
    <lineage>
        <taxon>Bacteria</taxon>
        <taxon>Pseudomonadati</taxon>
        <taxon>Bacteroidota</taxon>
        <taxon>Bacteroidia</taxon>
        <taxon>Bacteroidales</taxon>
        <taxon>Bacteroidaceae</taxon>
        <taxon>Bacteroides</taxon>
    </lineage>
</organism>
<dbReference type="EMBL" id="QSGO01000011">
    <property type="protein sequence ID" value="RHB34017.1"/>
    <property type="molecule type" value="Genomic_DNA"/>
</dbReference>
<name>A0A413VK96_9BACE</name>
<dbReference type="Proteomes" id="UP000284379">
    <property type="component" value="Unassembled WGS sequence"/>
</dbReference>
<proteinExistence type="predicted"/>
<feature type="transmembrane region" description="Helical" evidence="1">
    <location>
        <begin position="30"/>
        <end position="52"/>
    </location>
</feature>
<keyword evidence="1" id="KW-0472">Membrane</keyword>
<sequence>MKNYSGYIPGTYRNISAVCRLLPLCQRENFFYILLIIYFCGVLIVNTCFHIASLTYNNYQM</sequence>
<protein>
    <submittedName>
        <fullName evidence="2">Uncharacterized protein</fullName>
    </submittedName>
</protein>
<keyword evidence="1" id="KW-1133">Transmembrane helix</keyword>
<evidence type="ECO:0000313" key="3">
    <source>
        <dbReference type="Proteomes" id="UP000284379"/>
    </source>
</evidence>
<dbReference type="AlphaFoldDB" id="A0A413VK96"/>